<evidence type="ECO:0000259" key="1">
    <source>
        <dbReference type="Pfam" id="PF09159"/>
    </source>
</evidence>
<keyword evidence="3" id="KW-1185">Reference proteome</keyword>
<sequence length="333" mass="37689">MNRLTTKDLQRVALHCGYRTDVTKSARLRAIKESGEFFDVITAKHNPKKPFNILLVDVGLKNFSYSKVSYTGTTADIKDWNVTNLHDVYGTSEHTDDGSLVDSKAYLAKLALGVVDNVFLAGLWIPNIITIENQRTRSNSKTSTLPNVLLNFCLEHMIYAAFAARQTTNSKLQPTVIMPLHANKMVNYWLSRYTAKQCLYAGLKSKTFRKLALYGWLRQPQLAPFDLSSFTKKLPPDFSSLGPTSLNSALKKALNVTRPNAKVDDLVDSLLYNLSLARQMSLHQEIKKLREAEDKDAIVCKLAEWDKEHIKFIEPLLLSRDDLFLASEYEALE</sequence>
<dbReference type="GO" id="GO:0070336">
    <property type="term" value="F:flap-structured DNA binding"/>
    <property type="evidence" value="ECO:0007669"/>
    <property type="project" value="TreeGrafter"/>
</dbReference>
<dbReference type="EMBL" id="JACBPP010000007">
    <property type="protein sequence ID" value="KAF8000466.1"/>
    <property type="molecule type" value="Genomic_DNA"/>
</dbReference>
<gene>
    <name evidence="2" type="ORF">HF325_005395</name>
</gene>
<dbReference type="Pfam" id="PF09159">
    <property type="entry name" value="Ydc2-catalyt"/>
    <property type="match status" value="1"/>
</dbReference>
<protein>
    <recommendedName>
        <fullName evidence="1">Mitochondrial resolvase Ydc2 catalytic domain-containing protein</fullName>
    </recommendedName>
</protein>
<dbReference type="GO" id="GO:0000402">
    <property type="term" value="F:crossed form four-way junction DNA binding"/>
    <property type="evidence" value="ECO:0007669"/>
    <property type="project" value="TreeGrafter"/>
</dbReference>
<dbReference type="GO" id="GO:0004520">
    <property type="term" value="F:DNA endonuclease activity"/>
    <property type="evidence" value="ECO:0007669"/>
    <property type="project" value="TreeGrafter"/>
</dbReference>
<dbReference type="PANTHER" id="PTHR28072:SF1">
    <property type="entry name" value="CRUCIFORM CUTTING ENDONUCLEASE 1, MITOCHONDRIAL-RELATED"/>
    <property type="match status" value="1"/>
</dbReference>
<dbReference type="AlphaFoldDB" id="A0A8H7GPV3"/>
<dbReference type="InterPro" id="IPR036397">
    <property type="entry name" value="RNaseH_sf"/>
</dbReference>
<dbReference type="GO" id="GO:0000403">
    <property type="term" value="F:Y-form DNA binding"/>
    <property type="evidence" value="ECO:0007669"/>
    <property type="project" value="TreeGrafter"/>
</dbReference>
<evidence type="ECO:0000313" key="3">
    <source>
        <dbReference type="Proteomes" id="UP000649328"/>
    </source>
</evidence>
<proteinExistence type="predicted"/>
<name>A0A8H7GPV3_9ASCO</name>
<dbReference type="Proteomes" id="UP000649328">
    <property type="component" value="Unassembled WGS sequence"/>
</dbReference>
<dbReference type="PANTHER" id="PTHR28072">
    <property type="entry name" value="CRUCIFORM CUTTING ENDONUCLEASE 1, MITOCHONDRIAL-RELATED"/>
    <property type="match status" value="1"/>
</dbReference>
<dbReference type="GO" id="GO:0005739">
    <property type="term" value="C:mitochondrion"/>
    <property type="evidence" value="ECO:0007669"/>
    <property type="project" value="TreeGrafter"/>
</dbReference>
<dbReference type="InterPro" id="IPR039197">
    <property type="entry name" value="Mrs1/Cce1"/>
</dbReference>
<evidence type="ECO:0000313" key="2">
    <source>
        <dbReference type="EMBL" id="KAF8000466.1"/>
    </source>
</evidence>
<dbReference type="SUPFAM" id="SSF53098">
    <property type="entry name" value="Ribonuclease H-like"/>
    <property type="match status" value="1"/>
</dbReference>
<comment type="caution">
    <text evidence="2">The sequence shown here is derived from an EMBL/GenBank/DDBJ whole genome shotgun (WGS) entry which is preliminary data.</text>
</comment>
<accession>A0A8H7GPV3</accession>
<dbReference type="InterPro" id="IPR012337">
    <property type="entry name" value="RNaseH-like_sf"/>
</dbReference>
<dbReference type="OrthoDB" id="5552842at2759"/>
<reference evidence="2" key="1">
    <citation type="submission" date="2020-10" db="EMBL/GenBank/DDBJ databases">
        <title>The Whole-Genome Sequence of Metschnikowia persimmonesis, a Novel Endophytic Yeast Species Isolated from Medicinal Plant Diospyros kaki Thumb.</title>
        <authorList>
            <person name="Rahmat E."/>
            <person name="Kang Y."/>
        </authorList>
    </citation>
    <scope>NUCLEOTIDE SEQUENCE</scope>
    <source>
        <strain evidence="2">KIOM G15050</strain>
    </source>
</reference>
<dbReference type="InterPro" id="IPR015242">
    <property type="entry name" value="Ydc2_cat"/>
</dbReference>
<organism evidence="2 3">
    <name type="scientific">Metschnikowia pulcherrima</name>
    <dbReference type="NCBI Taxonomy" id="27326"/>
    <lineage>
        <taxon>Eukaryota</taxon>
        <taxon>Fungi</taxon>
        <taxon>Dikarya</taxon>
        <taxon>Ascomycota</taxon>
        <taxon>Saccharomycotina</taxon>
        <taxon>Pichiomycetes</taxon>
        <taxon>Metschnikowiaceae</taxon>
        <taxon>Metschnikowia</taxon>
    </lineage>
</organism>
<feature type="domain" description="Mitochondrial resolvase Ydc2 catalytic" evidence="1">
    <location>
        <begin position="53"/>
        <end position="285"/>
    </location>
</feature>
<dbReference type="Gene3D" id="3.30.420.10">
    <property type="entry name" value="Ribonuclease H-like superfamily/Ribonuclease H"/>
    <property type="match status" value="1"/>
</dbReference>